<dbReference type="EMBL" id="LNZB01000051">
    <property type="protein sequence ID" value="KTD76562.1"/>
    <property type="molecule type" value="Genomic_DNA"/>
</dbReference>
<dbReference type="RefSeq" id="WP_058480910.1">
    <property type="nucleotide sequence ID" value="NZ_CAAAIQ010000001.1"/>
</dbReference>
<evidence type="ECO:0000313" key="3">
    <source>
        <dbReference type="Proteomes" id="UP000054729"/>
    </source>
</evidence>
<dbReference type="PATRIC" id="fig|66969.6.peg.2485"/>
<protein>
    <submittedName>
        <fullName evidence="2">Transcription activator</fullName>
    </submittedName>
</protein>
<dbReference type="InterPro" id="IPR029441">
    <property type="entry name" value="Cass2"/>
</dbReference>
<evidence type="ECO:0000313" key="2">
    <source>
        <dbReference type="EMBL" id="KTD76562.1"/>
    </source>
</evidence>
<keyword evidence="3" id="KW-1185">Reference proteome</keyword>
<reference evidence="2 3" key="1">
    <citation type="submission" date="2015-11" db="EMBL/GenBank/DDBJ databases">
        <title>Genomic analysis of 38 Legionella species identifies large and diverse effector repertoires.</title>
        <authorList>
            <person name="Burstein D."/>
            <person name="Amaro F."/>
            <person name="Zusman T."/>
            <person name="Lifshitz Z."/>
            <person name="Cohen O."/>
            <person name="Gilbert J.A."/>
            <person name="Pupko T."/>
            <person name="Shuman H.A."/>
            <person name="Segal G."/>
        </authorList>
    </citation>
    <scope>NUCLEOTIDE SEQUENCE [LARGE SCALE GENOMIC DNA]</scope>
    <source>
        <strain evidence="2 3">ATCC 51914</strain>
    </source>
</reference>
<accession>A0A0W1A5B8</accession>
<comment type="caution">
    <text evidence="2">The sequence shown here is derived from an EMBL/GenBank/DDBJ whole genome shotgun (WGS) entry which is preliminary data.</text>
</comment>
<evidence type="ECO:0000259" key="1">
    <source>
        <dbReference type="SMART" id="SM00871"/>
    </source>
</evidence>
<dbReference type="Pfam" id="PF14526">
    <property type="entry name" value="Cass2"/>
    <property type="match status" value="1"/>
</dbReference>
<name>A0A0W1A5B8_9GAMM</name>
<dbReference type="InterPro" id="IPR010499">
    <property type="entry name" value="AraC_E-bd"/>
</dbReference>
<organism evidence="2 3">
    <name type="scientific">Legionella waltersii</name>
    <dbReference type="NCBI Taxonomy" id="66969"/>
    <lineage>
        <taxon>Bacteria</taxon>
        <taxon>Pseudomonadati</taxon>
        <taxon>Pseudomonadota</taxon>
        <taxon>Gammaproteobacteria</taxon>
        <taxon>Legionellales</taxon>
        <taxon>Legionellaceae</taxon>
        <taxon>Legionella</taxon>
    </lineage>
</organism>
<dbReference type="STRING" id="66969.Lwal_2284"/>
<feature type="domain" description="AraC effector-binding" evidence="1">
    <location>
        <begin position="4"/>
        <end position="148"/>
    </location>
</feature>
<dbReference type="Proteomes" id="UP000054729">
    <property type="component" value="Unassembled WGS sequence"/>
</dbReference>
<dbReference type="SMART" id="SM00871">
    <property type="entry name" value="AraC_E_bind"/>
    <property type="match status" value="1"/>
</dbReference>
<dbReference type="InterPro" id="IPR011256">
    <property type="entry name" value="Reg_factor_effector_dom_sf"/>
</dbReference>
<dbReference type="InterPro" id="IPR053182">
    <property type="entry name" value="YobU-like_regulator"/>
</dbReference>
<dbReference type="Gene3D" id="3.20.80.10">
    <property type="entry name" value="Regulatory factor, effector binding domain"/>
    <property type="match status" value="1"/>
</dbReference>
<proteinExistence type="predicted"/>
<dbReference type="PANTHER" id="PTHR36444:SF2">
    <property type="entry name" value="TRANSCRIPTIONAL REGULATOR PROTEIN YOBU-RELATED"/>
    <property type="match status" value="1"/>
</dbReference>
<dbReference type="AlphaFoldDB" id="A0A0W1A5B8"/>
<dbReference type="PANTHER" id="PTHR36444">
    <property type="entry name" value="TRANSCRIPTIONAL REGULATOR PROTEIN YOBU-RELATED"/>
    <property type="match status" value="1"/>
</dbReference>
<gene>
    <name evidence="2" type="ORF">Lwal_2284</name>
</gene>
<dbReference type="SUPFAM" id="SSF55136">
    <property type="entry name" value="Probable bacterial effector-binding domain"/>
    <property type="match status" value="1"/>
</dbReference>
<sequence length="148" mass="16641">MSVINPVLKHVDSFTVKGLTVRTKNSDEFNPEIAKLPTLWQRFYASNLIPNTTIFGVYSGYETDANGPYDVTAGTINSNQGAELSAVKINSGNYLVFQGKGAMPQTVIETWKRVWDYFTADSPYQRCFMTDFEEYKNGDEVAIFIGVR</sequence>